<reference evidence="1" key="1">
    <citation type="submission" date="2023-03" db="EMBL/GenBank/DDBJ databases">
        <title>Massive genome expansion in bonnet fungi (Mycena s.s.) driven by repeated elements and novel gene families across ecological guilds.</title>
        <authorList>
            <consortium name="Lawrence Berkeley National Laboratory"/>
            <person name="Harder C.B."/>
            <person name="Miyauchi S."/>
            <person name="Viragh M."/>
            <person name="Kuo A."/>
            <person name="Thoen E."/>
            <person name="Andreopoulos B."/>
            <person name="Lu D."/>
            <person name="Skrede I."/>
            <person name="Drula E."/>
            <person name="Henrissat B."/>
            <person name="Morin E."/>
            <person name="Kohler A."/>
            <person name="Barry K."/>
            <person name="LaButti K."/>
            <person name="Morin E."/>
            <person name="Salamov A."/>
            <person name="Lipzen A."/>
            <person name="Mereny Z."/>
            <person name="Hegedus B."/>
            <person name="Baldrian P."/>
            <person name="Stursova M."/>
            <person name="Weitz H."/>
            <person name="Taylor A."/>
            <person name="Grigoriev I.V."/>
            <person name="Nagy L.G."/>
            <person name="Martin F."/>
            <person name="Kauserud H."/>
        </authorList>
    </citation>
    <scope>NUCLEOTIDE SEQUENCE</scope>
    <source>
        <strain evidence="1">9144</strain>
    </source>
</reference>
<gene>
    <name evidence="1" type="ORF">GGX14DRAFT_406300</name>
</gene>
<protein>
    <submittedName>
        <fullName evidence="1">Uncharacterized protein</fullName>
    </submittedName>
</protein>
<keyword evidence="2" id="KW-1185">Reference proteome</keyword>
<dbReference type="AlphaFoldDB" id="A0AAD6UUM8"/>
<comment type="caution">
    <text evidence="1">The sequence shown here is derived from an EMBL/GenBank/DDBJ whole genome shotgun (WGS) entry which is preliminary data.</text>
</comment>
<organism evidence="1 2">
    <name type="scientific">Mycena pura</name>
    <dbReference type="NCBI Taxonomy" id="153505"/>
    <lineage>
        <taxon>Eukaryota</taxon>
        <taxon>Fungi</taxon>
        <taxon>Dikarya</taxon>
        <taxon>Basidiomycota</taxon>
        <taxon>Agaricomycotina</taxon>
        <taxon>Agaricomycetes</taxon>
        <taxon>Agaricomycetidae</taxon>
        <taxon>Agaricales</taxon>
        <taxon>Marasmiineae</taxon>
        <taxon>Mycenaceae</taxon>
        <taxon>Mycena</taxon>
    </lineage>
</organism>
<accession>A0AAD6UUM8</accession>
<evidence type="ECO:0000313" key="1">
    <source>
        <dbReference type="EMBL" id="KAJ7192500.1"/>
    </source>
</evidence>
<evidence type="ECO:0000313" key="2">
    <source>
        <dbReference type="Proteomes" id="UP001219525"/>
    </source>
</evidence>
<name>A0AAD6UUM8_9AGAR</name>
<dbReference type="Proteomes" id="UP001219525">
    <property type="component" value="Unassembled WGS sequence"/>
</dbReference>
<proteinExistence type="predicted"/>
<dbReference type="EMBL" id="JARJCW010000119">
    <property type="protein sequence ID" value="KAJ7192500.1"/>
    <property type="molecule type" value="Genomic_DNA"/>
</dbReference>
<sequence length="240" mass="26318">MVTTQVTTTPPKQYCQTLGISSYGASPGLSMATPLLEHSYGCVPGCFSTLHWSGHDTAFNAGAAGRGEGRESRDGRAKTPACNVAMGCPILGTIVEQVVSKERPLSEIWCLLSARNCCPIRFIVAWDAVISLSCLVGLSKHHYQPACDVNRRKNVNRSRKKRACRARNPTGLRSPDIAQLGNDNCLFYVYEDALIFEWVKPDRPDRGRGPHLTSIEMAEYPEPAALMDAEAALWLGNSRH</sequence>